<feature type="domain" description="ATPase dynein-related AAA" evidence="1">
    <location>
        <begin position="77"/>
        <end position="172"/>
    </location>
</feature>
<dbReference type="Gene3D" id="3.40.50.300">
    <property type="entry name" value="P-loop containing nucleotide triphosphate hydrolases"/>
    <property type="match status" value="1"/>
</dbReference>
<dbReference type="Proteomes" id="UP001260872">
    <property type="component" value="Unassembled WGS sequence"/>
</dbReference>
<protein>
    <submittedName>
        <fullName evidence="2">AAA family ATPase</fullName>
    </submittedName>
</protein>
<reference evidence="3" key="1">
    <citation type="submission" date="2023-07" db="EMBL/GenBank/DDBJ databases">
        <title>Description of three actinobacteria isolated from air of manufacturing shop in a pharmaceutical factory.</title>
        <authorList>
            <person name="Zhang D.-F."/>
        </authorList>
    </citation>
    <scope>NUCLEOTIDE SEQUENCE [LARGE SCALE GENOMIC DNA]</scope>
    <source>
        <strain evidence="3">CCTCC AB 207010</strain>
    </source>
</reference>
<comment type="caution">
    <text evidence="2">The sequence shown here is derived from an EMBL/GenBank/DDBJ whole genome shotgun (WGS) entry which is preliminary data.</text>
</comment>
<dbReference type="EMBL" id="JAVKGT010000017">
    <property type="protein sequence ID" value="MDR5712058.1"/>
    <property type="molecule type" value="Genomic_DNA"/>
</dbReference>
<keyword evidence="3" id="KW-1185">Reference proteome</keyword>
<proteinExistence type="predicted"/>
<dbReference type="Pfam" id="PF07728">
    <property type="entry name" value="AAA_5"/>
    <property type="match status" value="1"/>
</dbReference>
<accession>A0ABU1FTX6</accession>
<dbReference type="InterPro" id="IPR011704">
    <property type="entry name" value="ATPase_dyneun-rel_AAA"/>
</dbReference>
<evidence type="ECO:0000313" key="2">
    <source>
        <dbReference type="EMBL" id="MDR5712058.1"/>
    </source>
</evidence>
<gene>
    <name evidence="2" type="ORF">RH857_07940</name>
</gene>
<evidence type="ECO:0000259" key="1">
    <source>
        <dbReference type="Pfam" id="PF07728"/>
    </source>
</evidence>
<organism evidence="2 3">
    <name type="scientific">Nesterenkonia flava</name>
    <dbReference type="NCBI Taxonomy" id="469799"/>
    <lineage>
        <taxon>Bacteria</taxon>
        <taxon>Bacillati</taxon>
        <taxon>Actinomycetota</taxon>
        <taxon>Actinomycetes</taxon>
        <taxon>Micrococcales</taxon>
        <taxon>Micrococcaceae</taxon>
        <taxon>Nesterenkonia</taxon>
    </lineage>
</organism>
<sequence>MSLSLVPDVADVEDYLPAAPAAAAPVPQPGPAPAPSQATTTKIDLDAVLEFIDSRGFHFDPWQVAAYITAIRTKPFVILAGVSGTGKSALPRLVAEATGAIATTVPVRPDWNDSSELLGYKTLTGKFEPGHLLRFAREAAENPDKQYFFLLDEMNIARPEYYFAEVLSRIEEAGVLGVGAAATPLKEDAGDDWDSVSIPSNLAIVGSVNMDETTFGFSRKVLDRAFVIEFSDVDLSLVDGAGANASPHDAHSDAWRRESTTLAGHPRRAEPSVVRVIETLTELNSLLQPAQLHFGYRVRDEIAMFVLAAEQEPDQFESTEGGQIDPLDLAISMKVLPRIQGSGATITNLLKQLSEWAQPGSGDALAFPVSAQRIELMQRRLIETGFTNYWT</sequence>
<name>A0ABU1FTX6_9MICC</name>
<evidence type="ECO:0000313" key="3">
    <source>
        <dbReference type="Proteomes" id="UP001260872"/>
    </source>
</evidence>
<dbReference type="RefSeq" id="WP_310537438.1">
    <property type="nucleotide sequence ID" value="NZ_BAAAOC010000073.1"/>
</dbReference>
<dbReference type="SUPFAM" id="SSF52540">
    <property type="entry name" value="P-loop containing nucleoside triphosphate hydrolases"/>
    <property type="match status" value="1"/>
</dbReference>
<dbReference type="InterPro" id="IPR027417">
    <property type="entry name" value="P-loop_NTPase"/>
</dbReference>